<protein>
    <recommendedName>
        <fullName evidence="3">Shikimate kinase</fullName>
    </recommendedName>
</protein>
<accession>A0A413SG04</accession>
<gene>
    <name evidence="1" type="ORF">DW927_12080</name>
</gene>
<dbReference type="RefSeq" id="WP_118591769.1">
    <property type="nucleotide sequence ID" value="NZ_QSFP01000013.1"/>
</dbReference>
<dbReference type="Proteomes" id="UP000284465">
    <property type="component" value="Unassembled WGS sequence"/>
</dbReference>
<evidence type="ECO:0000313" key="2">
    <source>
        <dbReference type="Proteomes" id="UP000284465"/>
    </source>
</evidence>
<dbReference type="EMBL" id="QSFP01000013">
    <property type="protein sequence ID" value="RHA66269.1"/>
    <property type="molecule type" value="Genomic_DNA"/>
</dbReference>
<sequence length="170" mass="19835">MNKKIILATSCCGKSTAVKNCKLNCVDFDSTPYRTKDAGWKNQYVSELIKKTEEYDVVFASYYDEVAAKLSQLINEKDWELYIVIPKDDPLVEQMLIGRMTLRDTGNRYNRWVHRQIRQFSSLSDVERIKSFAPNAIIYQIDYDHPYIMSLPLYESLALQEDDVKDSVQQ</sequence>
<organism evidence="1 2">
    <name type="scientific">Roseburia intestinalis</name>
    <dbReference type="NCBI Taxonomy" id="166486"/>
    <lineage>
        <taxon>Bacteria</taxon>
        <taxon>Bacillati</taxon>
        <taxon>Bacillota</taxon>
        <taxon>Clostridia</taxon>
        <taxon>Lachnospirales</taxon>
        <taxon>Lachnospiraceae</taxon>
        <taxon>Roseburia</taxon>
    </lineage>
</organism>
<evidence type="ECO:0000313" key="1">
    <source>
        <dbReference type="EMBL" id="RHA66269.1"/>
    </source>
</evidence>
<name>A0A413SG04_9FIRM</name>
<reference evidence="1 2" key="1">
    <citation type="submission" date="2018-08" db="EMBL/GenBank/DDBJ databases">
        <title>A genome reference for cultivated species of the human gut microbiota.</title>
        <authorList>
            <person name="Zou Y."/>
            <person name="Xue W."/>
            <person name="Luo G."/>
        </authorList>
    </citation>
    <scope>NUCLEOTIDE SEQUENCE [LARGE SCALE GENOMIC DNA]</scope>
    <source>
        <strain evidence="1 2">AM43-11</strain>
    </source>
</reference>
<proteinExistence type="predicted"/>
<dbReference type="AlphaFoldDB" id="A0A413SG04"/>
<comment type="caution">
    <text evidence="1">The sequence shown here is derived from an EMBL/GenBank/DDBJ whole genome shotgun (WGS) entry which is preliminary data.</text>
</comment>
<evidence type="ECO:0008006" key="3">
    <source>
        <dbReference type="Google" id="ProtNLM"/>
    </source>
</evidence>